<dbReference type="EC" id="3.6.5.-" evidence="14"/>
<dbReference type="InterPro" id="IPR020860">
    <property type="entry name" value="MIRO_dom"/>
</dbReference>
<comment type="subcellular location">
    <subcellularLocation>
        <location evidence="1 14">Mitochondrion outer membrane</location>
        <topology evidence="1 14">Single-pass type IV membrane protein</topology>
    </subcellularLocation>
</comment>
<dbReference type="InterPro" id="IPR021181">
    <property type="entry name" value="Miro"/>
</dbReference>
<protein>
    <recommendedName>
        <fullName evidence="14">Mitochondrial Rho GTPase</fullName>
        <ecNumber evidence="14">3.6.5.-</ecNumber>
    </recommendedName>
</protein>
<keyword evidence="8 14" id="KW-0378">Hydrolase</keyword>
<evidence type="ECO:0000256" key="10">
    <source>
        <dbReference type="ARBA" id="ARBA00022989"/>
    </source>
</evidence>
<feature type="domain" description="Miro" evidence="17">
    <location>
        <begin position="2"/>
        <end position="172"/>
    </location>
</feature>
<evidence type="ECO:0000256" key="9">
    <source>
        <dbReference type="ARBA" id="ARBA00022837"/>
    </source>
</evidence>
<feature type="domain" description="EF-hand" evidence="16">
    <location>
        <begin position="309"/>
        <end position="344"/>
    </location>
</feature>
<dbReference type="GO" id="GO:0007005">
    <property type="term" value="P:mitochondrion organization"/>
    <property type="evidence" value="ECO:0007669"/>
    <property type="project" value="InterPro"/>
</dbReference>
<keyword evidence="7 14" id="KW-1000">Mitochondrion outer membrane</keyword>
<dbReference type="PROSITE" id="PS00018">
    <property type="entry name" value="EF_HAND_1"/>
    <property type="match status" value="2"/>
</dbReference>
<dbReference type="AlphaFoldDB" id="A0AAV9IWN0"/>
<keyword evidence="19" id="KW-1185">Reference proteome</keyword>
<evidence type="ECO:0000256" key="14">
    <source>
        <dbReference type="PIRNR" id="PIRNR037488"/>
    </source>
</evidence>
<dbReference type="PROSITE" id="PS51423">
    <property type="entry name" value="MIRO"/>
    <property type="match status" value="1"/>
</dbReference>
<feature type="transmembrane region" description="Helical" evidence="15">
    <location>
        <begin position="625"/>
        <end position="646"/>
    </location>
</feature>
<dbReference type="SMART" id="SM00054">
    <property type="entry name" value="EFh"/>
    <property type="match status" value="2"/>
</dbReference>
<sequence>MKESVRIAVVGDRAAGKTSLIKTLISEEFDERVPATLPTVVIPPEVVPEKVNVSIVDTSSRPADRSQVENELQRADVIVLVYDVSRGETLQRVQHHWLPEFQRLNLDKPVVLVGNKMDLRNASPEGTARSLESEIMPIMNEHKNLETCIEASSKQLFNVAEVFYFAQKAVLHPTAPIYDVKEHRLTPAAVAALKRIFRLCDVDHDGKLNDEELNEFQYRCFNVHLRNEELVGVKNVVRENTRNGLDSDGKLTLDGYLYLHTLFVIKGRAETCWTVFRRFGYDDNLRLNAAETVPPIRRQSEQSVELSERGVECLEQNFRLADADGDGALSPSELAELFSPVPADVSFLRLLGANVKLEPPLSNTRVPCMTRVTPKGYMDREAFFAAWAQRFLVDPENALLNLLYIGYDSAALTACKVGKRRRRERRLKMSSRSSFHALVLGQSGSGKTSILRGLVDLPFLSNLDSTAARISAASAVTIALPKGTDAGAAESVKRTLVLTEVPDSAVDALLASVEELEASDAALLVYDASDSGSFAYVARFYDTLKKLRPDMPCLFVGSKSDLPAAEQDWPESPASLCEKNNLPPPLMISVKQRQASALYTQTALACLMPSRFVQLSDEETVLERYLWLTGKVLLVGGAIGCTYWVVRKVAAMVRNAQNVGEST</sequence>
<evidence type="ECO:0000256" key="13">
    <source>
        <dbReference type="ARBA" id="ARBA00023136"/>
    </source>
</evidence>
<dbReference type="InterPro" id="IPR018247">
    <property type="entry name" value="EF_Hand_1_Ca_BS"/>
</dbReference>
<dbReference type="GO" id="GO:0005741">
    <property type="term" value="C:mitochondrial outer membrane"/>
    <property type="evidence" value="ECO:0007669"/>
    <property type="project" value="UniProtKB-SubCell"/>
</dbReference>
<keyword evidence="3 15" id="KW-0812">Transmembrane</keyword>
<gene>
    <name evidence="18" type="ORF">CDCA_CDCA09G2723</name>
</gene>
<dbReference type="InterPro" id="IPR052266">
    <property type="entry name" value="Miro-EF-hand_domain"/>
</dbReference>
<keyword evidence="11 14" id="KW-0496">Mitochondrion</keyword>
<comment type="function">
    <text evidence="14">Mitochondrial GTPase involved in mitochondrial trafficking. Probably involved in control of anterograde transport of mitochondria and their subcellular distribution.</text>
</comment>
<dbReference type="PRINTS" id="PR00449">
    <property type="entry name" value="RASTRNSFRMNG"/>
</dbReference>
<dbReference type="SMART" id="SM00173">
    <property type="entry name" value="RAS"/>
    <property type="match status" value="1"/>
</dbReference>
<dbReference type="EMBL" id="JANCYW010000009">
    <property type="protein sequence ID" value="KAK4536698.1"/>
    <property type="molecule type" value="Genomic_DNA"/>
</dbReference>
<keyword evidence="9 14" id="KW-0106">Calcium</keyword>
<dbReference type="SUPFAM" id="SSF47473">
    <property type="entry name" value="EF-hand"/>
    <property type="match status" value="1"/>
</dbReference>
<dbReference type="SMART" id="SM00175">
    <property type="entry name" value="RAB"/>
    <property type="match status" value="1"/>
</dbReference>
<dbReference type="Pfam" id="PF13202">
    <property type="entry name" value="EF-hand_5"/>
    <property type="match status" value="2"/>
</dbReference>
<dbReference type="FunFam" id="1.10.238.10:FF:000011">
    <property type="entry name" value="Mitochondrial Rho GTPase"/>
    <property type="match status" value="1"/>
</dbReference>
<dbReference type="InterPro" id="IPR011992">
    <property type="entry name" value="EF-hand-dom_pair"/>
</dbReference>
<evidence type="ECO:0000259" key="17">
    <source>
        <dbReference type="PROSITE" id="PS51423"/>
    </source>
</evidence>
<dbReference type="PROSITE" id="PS50222">
    <property type="entry name" value="EF_HAND_2"/>
    <property type="match status" value="2"/>
</dbReference>
<dbReference type="Pfam" id="PF08356">
    <property type="entry name" value="EF_assoc_2"/>
    <property type="match status" value="1"/>
</dbReference>
<proteinExistence type="inferred from homology"/>
<organism evidence="18 19">
    <name type="scientific">Cyanidium caldarium</name>
    <name type="common">Red alga</name>
    <dbReference type="NCBI Taxonomy" id="2771"/>
    <lineage>
        <taxon>Eukaryota</taxon>
        <taxon>Rhodophyta</taxon>
        <taxon>Bangiophyceae</taxon>
        <taxon>Cyanidiales</taxon>
        <taxon>Cyanidiaceae</taxon>
        <taxon>Cyanidium</taxon>
    </lineage>
</organism>
<dbReference type="GO" id="GO:0003924">
    <property type="term" value="F:GTPase activity"/>
    <property type="evidence" value="ECO:0007669"/>
    <property type="project" value="InterPro"/>
</dbReference>
<evidence type="ECO:0000256" key="11">
    <source>
        <dbReference type="ARBA" id="ARBA00023128"/>
    </source>
</evidence>
<dbReference type="InterPro" id="IPR002048">
    <property type="entry name" value="EF_hand_dom"/>
</dbReference>
<keyword evidence="4" id="KW-0479">Metal-binding</keyword>
<evidence type="ECO:0000256" key="3">
    <source>
        <dbReference type="ARBA" id="ARBA00022692"/>
    </source>
</evidence>
<evidence type="ECO:0000256" key="6">
    <source>
        <dbReference type="ARBA" id="ARBA00022741"/>
    </source>
</evidence>
<evidence type="ECO:0000256" key="5">
    <source>
        <dbReference type="ARBA" id="ARBA00022737"/>
    </source>
</evidence>
<dbReference type="PROSITE" id="PS51419">
    <property type="entry name" value="RAB"/>
    <property type="match status" value="2"/>
</dbReference>
<evidence type="ECO:0000256" key="2">
    <source>
        <dbReference type="ARBA" id="ARBA00007981"/>
    </source>
</evidence>
<evidence type="ECO:0000256" key="4">
    <source>
        <dbReference type="ARBA" id="ARBA00022723"/>
    </source>
</evidence>
<evidence type="ECO:0000259" key="16">
    <source>
        <dbReference type="PROSITE" id="PS50222"/>
    </source>
</evidence>
<dbReference type="Pfam" id="PF00071">
    <property type="entry name" value="Ras"/>
    <property type="match status" value="2"/>
</dbReference>
<evidence type="ECO:0000313" key="18">
    <source>
        <dbReference type="EMBL" id="KAK4536698.1"/>
    </source>
</evidence>
<accession>A0AAV9IWN0</accession>
<keyword evidence="13 14" id="KW-0472">Membrane</keyword>
<evidence type="ECO:0000313" key="19">
    <source>
        <dbReference type="Proteomes" id="UP001301350"/>
    </source>
</evidence>
<evidence type="ECO:0000256" key="15">
    <source>
        <dbReference type="SAM" id="Phobius"/>
    </source>
</evidence>
<dbReference type="NCBIfam" id="TIGR00231">
    <property type="entry name" value="small_GTP"/>
    <property type="match status" value="1"/>
</dbReference>
<evidence type="ECO:0000256" key="7">
    <source>
        <dbReference type="ARBA" id="ARBA00022787"/>
    </source>
</evidence>
<keyword evidence="10 15" id="KW-1133">Transmembrane helix</keyword>
<keyword evidence="6 14" id="KW-0547">Nucleotide-binding</keyword>
<dbReference type="SUPFAM" id="SSF52540">
    <property type="entry name" value="P-loop containing nucleoside triphosphate hydrolases"/>
    <property type="match status" value="2"/>
</dbReference>
<dbReference type="PANTHER" id="PTHR46819">
    <property type="entry name" value="EF-HAND CALCIUM-BINDING DOMAIN-CONTAINING PROTEIN 7"/>
    <property type="match status" value="1"/>
</dbReference>
<name>A0AAV9IWN0_CYACA</name>
<dbReference type="Gene3D" id="1.10.238.10">
    <property type="entry name" value="EF-hand"/>
    <property type="match status" value="2"/>
</dbReference>
<dbReference type="InterPro" id="IPR005225">
    <property type="entry name" value="Small_GTP-bd"/>
</dbReference>
<dbReference type="InterPro" id="IPR013567">
    <property type="entry name" value="EF_hand_assoc_2"/>
</dbReference>
<evidence type="ECO:0000256" key="12">
    <source>
        <dbReference type="ARBA" id="ARBA00023134"/>
    </source>
</evidence>
<dbReference type="PIRSF" id="PIRSF037488">
    <property type="entry name" value="Mt_Rho_GTPase"/>
    <property type="match status" value="1"/>
</dbReference>
<dbReference type="InterPro" id="IPR001806">
    <property type="entry name" value="Small_GTPase"/>
</dbReference>
<comment type="caution">
    <text evidence="18">The sequence shown here is derived from an EMBL/GenBank/DDBJ whole genome shotgun (WGS) entry which is preliminary data.</text>
</comment>
<dbReference type="Gene3D" id="3.40.50.300">
    <property type="entry name" value="P-loop containing nucleotide triphosphate hydrolases"/>
    <property type="match status" value="2"/>
</dbReference>
<dbReference type="Proteomes" id="UP001301350">
    <property type="component" value="Unassembled WGS sequence"/>
</dbReference>
<dbReference type="PANTHER" id="PTHR46819:SF1">
    <property type="entry name" value="EF-HAND CALCIUM-BINDING DOMAIN-CONTAINING PROTEIN 7"/>
    <property type="match status" value="1"/>
</dbReference>
<dbReference type="SMART" id="SM00174">
    <property type="entry name" value="RHO"/>
    <property type="match status" value="1"/>
</dbReference>
<keyword evidence="12 14" id="KW-0342">GTP-binding</keyword>
<keyword evidence="5" id="KW-0677">Repeat</keyword>
<reference evidence="18 19" key="1">
    <citation type="submission" date="2022-07" db="EMBL/GenBank/DDBJ databases">
        <title>Genome-wide signatures of adaptation to extreme environments.</title>
        <authorList>
            <person name="Cho C.H."/>
            <person name="Yoon H.S."/>
        </authorList>
    </citation>
    <scope>NUCLEOTIDE SEQUENCE [LARGE SCALE GENOMIC DNA]</scope>
    <source>
        <strain evidence="18 19">DBV 063 E5</strain>
    </source>
</reference>
<dbReference type="GO" id="GO:0005509">
    <property type="term" value="F:calcium ion binding"/>
    <property type="evidence" value="ECO:0007669"/>
    <property type="project" value="InterPro"/>
</dbReference>
<evidence type="ECO:0000256" key="8">
    <source>
        <dbReference type="ARBA" id="ARBA00022801"/>
    </source>
</evidence>
<feature type="domain" description="EF-hand" evidence="16">
    <location>
        <begin position="188"/>
        <end position="223"/>
    </location>
</feature>
<dbReference type="FunFam" id="3.40.50.300:FF:000170">
    <property type="entry name" value="Mitochondrial Rho GTPase"/>
    <property type="match status" value="1"/>
</dbReference>
<evidence type="ECO:0000256" key="1">
    <source>
        <dbReference type="ARBA" id="ARBA00004200"/>
    </source>
</evidence>
<comment type="similarity">
    <text evidence="2 14">Belongs to the mitochondrial Rho GTPase family.</text>
</comment>
<dbReference type="GO" id="GO:0005525">
    <property type="term" value="F:GTP binding"/>
    <property type="evidence" value="ECO:0007669"/>
    <property type="project" value="UniProtKB-KW"/>
</dbReference>
<dbReference type="InterPro" id="IPR027417">
    <property type="entry name" value="P-loop_NTPase"/>
</dbReference>